<dbReference type="OrthoDB" id="1216146at2"/>
<protein>
    <recommendedName>
        <fullName evidence="4">RHS repeat protein</fullName>
    </recommendedName>
</protein>
<name>A0A3G8Y8C3_9FLAO</name>
<proteinExistence type="predicted"/>
<dbReference type="Proteomes" id="UP000281810">
    <property type="component" value="Chromosome"/>
</dbReference>
<reference evidence="3" key="1">
    <citation type="submission" date="2018-11" db="EMBL/GenBank/DDBJ databases">
        <title>Proposal to divide the Flavobacteriaceae and reorganize its genera based on Amino Acid Identity values calculated from whole genome sequences.</title>
        <authorList>
            <person name="Nicholson A.C."/>
            <person name="Gulvik C.A."/>
            <person name="Whitney A.M."/>
            <person name="Humrighouse B.W."/>
            <person name="Bell M."/>
            <person name="Holmes B."/>
            <person name="Steigerwalt A.B."/>
            <person name="Villarma A."/>
            <person name="Sheth M."/>
            <person name="Batra D."/>
            <person name="Pryor J."/>
            <person name="Bernardet J.-F."/>
            <person name="Hugo C."/>
            <person name="Kampfer P."/>
            <person name="Newman J.D."/>
            <person name="McQuiston J.R."/>
        </authorList>
    </citation>
    <scope>NUCLEOTIDE SEQUENCE [LARGE SCALE GENOMIC DNA]</scope>
    <source>
        <strain evidence="3">F5649</strain>
    </source>
</reference>
<keyword evidence="3" id="KW-1185">Reference proteome</keyword>
<dbReference type="AlphaFoldDB" id="A0A3G8Y8C3"/>
<keyword evidence="1" id="KW-0732">Signal</keyword>
<dbReference type="EMBL" id="CP034161">
    <property type="protein sequence ID" value="AZI41163.1"/>
    <property type="molecule type" value="Genomic_DNA"/>
</dbReference>
<organism evidence="2 3">
    <name type="scientific">Epilithonimonas vandammei</name>
    <dbReference type="NCBI Taxonomy" id="2487072"/>
    <lineage>
        <taxon>Bacteria</taxon>
        <taxon>Pseudomonadati</taxon>
        <taxon>Bacteroidota</taxon>
        <taxon>Flavobacteriia</taxon>
        <taxon>Flavobacteriales</taxon>
        <taxon>Weeksellaceae</taxon>
        <taxon>Chryseobacterium group</taxon>
        <taxon>Epilithonimonas</taxon>
    </lineage>
</organism>
<accession>A0A3G8Y8C3</accession>
<gene>
    <name evidence="2" type="ORF">EIB74_14915</name>
</gene>
<evidence type="ECO:0000313" key="2">
    <source>
        <dbReference type="EMBL" id="AZI41163.1"/>
    </source>
</evidence>
<evidence type="ECO:0000256" key="1">
    <source>
        <dbReference type="SAM" id="SignalP"/>
    </source>
</evidence>
<feature type="signal peptide" evidence="1">
    <location>
        <begin position="1"/>
        <end position="20"/>
    </location>
</feature>
<feature type="chain" id="PRO_5018179255" description="RHS repeat protein" evidence="1">
    <location>
        <begin position="21"/>
        <end position="985"/>
    </location>
</feature>
<sequence length="985" mass="114334">MRKKLQILFIISFFIMYTKAQDGPIENFSLIKKINSSVALNEGRVDVSIPLFSIPVGNLELSNRIYNNANGFNNFDDESIFGINWNGALFGQITRIPRRDLLMKGGRRAEERDFYTQDCINETSNLSRTYTKKKLLLDPLNNGLSTKKTDFNPDIFYFDFFGYKGYFIFDNWGQNTPEVVSETGNLKVFFTSSGINGCPSAMNNVDTSNYFTILDDKGNTFYFGGSYDSVDINYEQFVRSGSFARASRGNYIISWNLKKVILSNGETIVGNYKPGNRNVLNNYLTNPLPESGGFGSEFPSDNELIQANLYFSKTHSITDPFAVYYIDSYIFTKRAILESITVENNPNIKIEYDYFRSINGVLPHLNQIRIVNYNKSKIISFNQKKYGTGLRYFLESLNIGDEKYEFDYYYKDTLPNKFFENNKYLINEFGYWTGGLPGDQLDQLKYDASLLKKIIYPTKGYELYDYERGDHSKSYVYSSYDRDYRFEDDNYFGLKRQIARVSLKTTFDNKSVTRIRYEYKLDNEKSSGIVENDQFNLFSTNSFYKINYSKVREIVDGKGYTDYYFSDRITNPDGLNQVKVFGPIGGQYQSGSDYKKYTIPRNSERGKLLRKKIYDNSNNLILEHVYDYENFLHPESELVDISSVNCTNCRIFDLNYFVFTEAYPNPYKGSDYPPIGVLTMYVPLLPYLLKSEKIIDYRGSQSLESETKIKYLDSNINWHTSPIEKNIITPTGTSTFKYIYPRDLDPKSPCQRGCYNPLDYDKVGEQFKSYRYMLKSNIVTPVIEIDKNDKNKYSLTENLFYTFPFINKTIRNSRLTANFDENNYNLLKDDMVDKINFDKYDNRSNYIQTTTSLGVPTTTIWGYNQTQPIAKIEGANYEQVMQAFQLDGNNFNSYLQLDIVQKSNIDIDETSENDLLTALEAFRKNSTMSGYQITTYTYDPLIGVRSITPPSGIREVYIYDTANRLKEVRDITGNILKSYEYHYKP</sequence>
<evidence type="ECO:0000313" key="3">
    <source>
        <dbReference type="Proteomes" id="UP000281810"/>
    </source>
</evidence>
<dbReference type="RefSeq" id="WP_124804052.1">
    <property type="nucleotide sequence ID" value="NZ_CP034161.1"/>
</dbReference>
<evidence type="ECO:0008006" key="4">
    <source>
        <dbReference type="Google" id="ProtNLM"/>
    </source>
</evidence>